<keyword evidence="6" id="KW-0539">Nucleus</keyword>
<feature type="domain" description="Zn(2)-C6 fungal-type" evidence="8">
    <location>
        <begin position="85"/>
        <end position="114"/>
    </location>
</feature>
<dbReference type="RefSeq" id="XP_016227587.1">
    <property type="nucleotide sequence ID" value="XM_016368069.1"/>
</dbReference>
<dbReference type="SMART" id="SM00906">
    <property type="entry name" value="Fungal_trans"/>
    <property type="match status" value="1"/>
</dbReference>
<feature type="region of interest" description="Disordered" evidence="7">
    <location>
        <begin position="161"/>
        <end position="213"/>
    </location>
</feature>
<evidence type="ECO:0000313" key="9">
    <source>
        <dbReference type="EMBL" id="KIV96013.1"/>
    </source>
</evidence>
<dbReference type="GO" id="GO:0006351">
    <property type="term" value="P:DNA-templated transcription"/>
    <property type="evidence" value="ECO:0007669"/>
    <property type="project" value="InterPro"/>
</dbReference>
<dbReference type="HOGENOM" id="CLU_004083_7_2_1"/>
<dbReference type="PANTHER" id="PTHR31001:SF50">
    <property type="entry name" value="ZN(II)2CYS6 TRANSCRIPTION FACTOR (EUROFUNG)"/>
    <property type="match status" value="1"/>
</dbReference>
<dbReference type="InterPro" id="IPR007219">
    <property type="entry name" value="XnlR_reg_dom"/>
</dbReference>
<evidence type="ECO:0000259" key="8">
    <source>
        <dbReference type="PROSITE" id="PS50048"/>
    </source>
</evidence>
<dbReference type="InterPro" id="IPR036864">
    <property type="entry name" value="Zn2-C6_fun-type_DNA-bd_sf"/>
</dbReference>
<keyword evidence="10" id="KW-1185">Reference proteome</keyword>
<dbReference type="InterPro" id="IPR050613">
    <property type="entry name" value="Sec_Metabolite_Reg"/>
</dbReference>
<accession>A0A0D2AAU4</accession>
<protein>
    <recommendedName>
        <fullName evidence="8">Zn(2)-C6 fungal-type domain-containing protein</fullName>
    </recommendedName>
</protein>
<dbReference type="CDD" id="cd12148">
    <property type="entry name" value="fungal_TF_MHR"/>
    <property type="match status" value="1"/>
</dbReference>
<reference evidence="9 10" key="1">
    <citation type="submission" date="2015-01" db="EMBL/GenBank/DDBJ databases">
        <title>The Genome Sequence of Exophiala mesophila CBS40295.</title>
        <authorList>
            <consortium name="The Broad Institute Genomics Platform"/>
            <person name="Cuomo C."/>
            <person name="de Hoog S."/>
            <person name="Gorbushina A."/>
            <person name="Stielow B."/>
            <person name="Teixiera M."/>
            <person name="Abouelleil A."/>
            <person name="Chapman S.B."/>
            <person name="Priest M."/>
            <person name="Young S.K."/>
            <person name="Wortman J."/>
            <person name="Nusbaum C."/>
            <person name="Birren B."/>
        </authorList>
    </citation>
    <scope>NUCLEOTIDE SEQUENCE [LARGE SCALE GENOMIC DNA]</scope>
    <source>
        <strain evidence="9 10">CBS 40295</strain>
    </source>
</reference>
<proteinExistence type="predicted"/>
<dbReference type="Pfam" id="PF04082">
    <property type="entry name" value="Fungal_trans"/>
    <property type="match status" value="1"/>
</dbReference>
<dbReference type="GO" id="GO:0000981">
    <property type="term" value="F:DNA-binding transcription factor activity, RNA polymerase II-specific"/>
    <property type="evidence" value="ECO:0007669"/>
    <property type="project" value="InterPro"/>
</dbReference>
<dbReference type="PROSITE" id="PS50048">
    <property type="entry name" value="ZN2_CY6_FUNGAL_2"/>
    <property type="match status" value="1"/>
</dbReference>
<evidence type="ECO:0000313" key="10">
    <source>
        <dbReference type="Proteomes" id="UP000054302"/>
    </source>
</evidence>
<dbReference type="STRING" id="212818.A0A0D2AAU4"/>
<gene>
    <name evidence="9" type="ORF">PV10_03597</name>
</gene>
<dbReference type="OMA" id="MISIAYR"/>
<evidence type="ECO:0000256" key="7">
    <source>
        <dbReference type="SAM" id="MobiDB-lite"/>
    </source>
</evidence>
<dbReference type="InterPro" id="IPR001138">
    <property type="entry name" value="Zn2Cys6_DnaBD"/>
</dbReference>
<dbReference type="SMART" id="SM00066">
    <property type="entry name" value="GAL4"/>
    <property type="match status" value="1"/>
</dbReference>
<keyword evidence="5" id="KW-0804">Transcription</keyword>
<evidence type="ECO:0000256" key="2">
    <source>
        <dbReference type="ARBA" id="ARBA00022723"/>
    </source>
</evidence>
<dbReference type="VEuPathDB" id="FungiDB:PV10_03597"/>
<organism evidence="9 10">
    <name type="scientific">Exophiala mesophila</name>
    <name type="common">Black yeast-like fungus</name>
    <dbReference type="NCBI Taxonomy" id="212818"/>
    <lineage>
        <taxon>Eukaryota</taxon>
        <taxon>Fungi</taxon>
        <taxon>Dikarya</taxon>
        <taxon>Ascomycota</taxon>
        <taxon>Pezizomycotina</taxon>
        <taxon>Eurotiomycetes</taxon>
        <taxon>Chaetothyriomycetidae</taxon>
        <taxon>Chaetothyriales</taxon>
        <taxon>Herpotrichiellaceae</taxon>
        <taxon>Exophiala</taxon>
    </lineage>
</organism>
<sequence>MDLDSLNQTNHLTPYSPTDKKDQRPSSPTQSRAPPAPFVPPTTMTDGVPPSTSTSTTAMTSNPTDPLASTVTSPSATGPRLNPRSCITCRRRKVRCSKANPCANCDRAGIECIFPGPGRAPRKPRKPPDAELLARLRKLEGVVHSLGAQVDSDGPAVNTSVKWDRNTSGSPLFGQVGTGADTRPHQIDSPLSDRSATATGDGGKRSSLGEKQVGRLVVSDDRSRYVTNAFWTAMSDEIAEMRDLLDGSETEDEDETIVPESERHSQSSHQAFIFGYSSTMVDLRSLHPTPSQTFILWEIFKENVDPVVRVLHRPTARTILMNAVSNLDRLSKQAEALLFSMYLGAVVSCTPKQCQELLDDDQQSLIKRYRFATEQALARADLLNSNSLMCMQAFCLFLVFVRHCDDSRVVWSLVGLAIHLAQALGIHRDGPKFGLNPFDTEMRRRLWWQLTVLDNRSAEDQGTDPTFMEQCHDTKIPLNIDDEDIWPGMQDPPQEHMTATEMTFCLVRYELNSLSRRLNYSRPGYGHVRGMPEMSLDDQKRLIDETQQRLEDRYLRHCNLDRPIHWVTVTVTRLILAKLRLMVDHFHTSGTDSPQNTLPEIREQVFVTSVEMIESIHTLESTALTARWSWLFRTHMQWQSVAFVLSELCVQPQGPHVERAWKAIESVYDEELGKATHQKGMLWKPLRHLMSRAKMMRAKQQPMPKPGSQDALGQDMIFPHMSSSTPMQHFMRQYPNNILSSAMEAFGMDLDEAGPPSNPVPVSKTSSSVRRPYIEGASMTPGTSVDDSLASLDPTSIDEIYPRDKMVTSNINLAPSNAMFDFGWTPTLVDGVDVREPYQRYLMNAAEEWF</sequence>
<keyword evidence="4" id="KW-0238">DNA-binding</keyword>
<dbReference type="PANTHER" id="PTHR31001">
    <property type="entry name" value="UNCHARACTERIZED TRANSCRIPTIONAL REGULATORY PROTEIN"/>
    <property type="match status" value="1"/>
</dbReference>
<evidence type="ECO:0000256" key="3">
    <source>
        <dbReference type="ARBA" id="ARBA00023015"/>
    </source>
</evidence>
<dbReference type="CDD" id="cd00067">
    <property type="entry name" value="GAL4"/>
    <property type="match status" value="1"/>
</dbReference>
<name>A0A0D2AAU4_EXOME</name>
<evidence type="ECO:0000256" key="5">
    <source>
        <dbReference type="ARBA" id="ARBA00023163"/>
    </source>
</evidence>
<feature type="compositionally biased region" description="Polar residues" evidence="7">
    <location>
        <begin position="161"/>
        <end position="170"/>
    </location>
</feature>
<dbReference type="GO" id="GO:0003677">
    <property type="term" value="F:DNA binding"/>
    <property type="evidence" value="ECO:0007669"/>
    <property type="project" value="UniProtKB-KW"/>
</dbReference>
<dbReference type="SUPFAM" id="SSF57701">
    <property type="entry name" value="Zn2/Cys6 DNA-binding domain"/>
    <property type="match status" value="1"/>
</dbReference>
<feature type="region of interest" description="Disordered" evidence="7">
    <location>
        <begin position="1"/>
        <end position="84"/>
    </location>
</feature>
<evidence type="ECO:0000256" key="6">
    <source>
        <dbReference type="ARBA" id="ARBA00023242"/>
    </source>
</evidence>
<dbReference type="OrthoDB" id="435881at2759"/>
<keyword evidence="2" id="KW-0479">Metal-binding</keyword>
<dbReference type="PROSITE" id="PS00463">
    <property type="entry name" value="ZN2_CY6_FUNGAL_1"/>
    <property type="match status" value="1"/>
</dbReference>
<dbReference type="GO" id="GO:0005634">
    <property type="term" value="C:nucleus"/>
    <property type="evidence" value="ECO:0007669"/>
    <property type="project" value="UniProtKB-SubCell"/>
</dbReference>
<dbReference type="Proteomes" id="UP000054302">
    <property type="component" value="Unassembled WGS sequence"/>
</dbReference>
<dbReference type="Gene3D" id="4.10.240.10">
    <property type="entry name" value="Zn(2)-C6 fungal-type DNA-binding domain"/>
    <property type="match status" value="1"/>
</dbReference>
<feature type="compositionally biased region" description="Low complexity" evidence="7">
    <location>
        <begin position="49"/>
        <end position="64"/>
    </location>
</feature>
<evidence type="ECO:0000256" key="4">
    <source>
        <dbReference type="ARBA" id="ARBA00023125"/>
    </source>
</evidence>
<evidence type="ECO:0000256" key="1">
    <source>
        <dbReference type="ARBA" id="ARBA00004123"/>
    </source>
</evidence>
<dbReference type="GO" id="GO:0008270">
    <property type="term" value="F:zinc ion binding"/>
    <property type="evidence" value="ECO:0007669"/>
    <property type="project" value="InterPro"/>
</dbReference>
<dbReference type="Pfam" id="PF00172">
    <property type="entry name" value="Zn_clus"/>
    <property type="match status" value="1"/>
</dbReference>
<feature type="compositionally biased region" description="Polar residues" evidence="7">
    <location>
        <begin position="1"/>
        <end position="16"/>
    </location>
</feature>
<keyword evidence="3" id="KW-0805">Transcription regulation</keyword>
<feature type="compositionally biased region" description="Polar residues" evidence="7">
    <location>
        <begin position="67"/>
        <end position="76"/>
    </location>
</feature>
<dbReference type="GeneID" id="27321442"/>
<comment type="subcellular location">
    <subcellularLocation>
        <location evidence="1">Nucleus</location>
    </subcellularLocation>
</comment>
<dbReference type="EMBL" id="KN847521">
    <property type="protein sequence ID" value="KIV96013.1"/>
    <property type="molecule type" value="Genomic_DNA"/>
</dbReference>
<dbReference type="AlphaFoldDB" id="A0A0D2AAU4"/>